<dbReference type="Gene3D" id="3.90.76.10">
    <property type="entry name" value="Dipeptide-binding Protein, Domain 1"/>
    <property type="match status" value="1"/>
</dbReference>
<dbReference type="GO" id="GO:1904680">
    <property type="term" value="F:peptide transmembrane transporter activity"/>
    <property type="evidence" value="ECO:0007669"/>
    <property type="project" value="TreeGrafter"/>
</dbReference>
<evidence type="ECO:0000259" key="5">
    <source>
        <dbReference type="Pfam" id="PF00496"/>
    </source>
</evidence>
<comment type="caution">
    <text evidence="6">The sequence shown here is derived from an EMBL/GenBank/DDBJ whole genome shotgun (WGS) entry which is preliminary data.</text>
</comment>
<protein>
    <recommendedName>
        <fullName evidence="5">Solute-binding protein family 5 domain-containing protein</fullName>
    </recommendedName>
</protein>
<dbReference type="Gene3D" id="3.10.105.10">
    <property type="entry name" value="Dipeptide-binding Protein, Domain 3"/>
    <property type="match status" value="1"/>
</dbReference>
<feature type="signal peptide" evidence="4">
    <location>
        <begin position="1"/>
        <end position="33"/>
    </location>
</feature>
<dbReference type="PANTHER" id="PTHR30290">
    <property type="entry name" value="PERIPLASMIC BINDING COMPONENT OF ABC TRANSPORTER"/>
    <property type="match status" value="1"/>
</dbReference>
<reference evidence="6" key="1">
    <citation type="journal article" date="2020" name="mSystems">
        <title>Genome- and Community-Level Interaction Insights into Carbon Utilization and Element Cycling Functions of Hydrothermarchaeota in Hydrothermal Sediment.</title>
        <authorList>
            <person name="Zhou Z."/>
            <person name="Liu Y."/>
            <person name="Xu W."/>
            <person name="Pan J."/>
            <person name="Luo Z.H."/>
            <person name="Li M."/>
        </authorList>
    </citation>
    <scope>NUCLEOTIDE SEQUENCE [LARGE SCALE GENOMIC DNA]</scope>
    <source>
        <strain evidence="6">SpSt-289</strain>
    </source>
</reference>
<sequence>MKKQLQFLRTGHLHVCLALALLFALAGCGQRPAATTFVFPTPTPTPIGYLSGPPTPGGVWTRAIAANPTSFNPILAADNASTAVHAMLYPSLVRPDPITGQPGAAGAMAERWEISEEGRVWTFYLRPGVTWSDGEAVDANDFRFTYEAIRAAGADSPYIRLAEPIEAIEIVNPLTVRVRLSELRCDVLSLLRVPWLPSHRFAEDFSDLTTNFFNQSPDVSAGPFIFQGYIPNDSIVLRRNARYWQGAPLIERMVFRILPDPDERLRLLLADAIDETVLTPDQLLNLLDAPQIKVASGPLDAYDFVAINLANPAAPQRGLREDGALLFQDPHPVLGDPLVRKAMAHAIDVRGIVAAVYLNQAYPLAANVLPIVPWAFDPTLEPAAYNPDLARSILENNGWIDLNRDGVREKGIRTLRLNLIYVEGNPSYQRIAQTVRDQLNAVGFDIRLQPLQVTSFTRQLLGQRFDLALTGWKDIGTDPDDHELWMAEMDRPGSGFNFVSYQNPRIEALLREGLTIPGCQPQDRAPIYREIQQILHNDLPYIFLAGIIQNIGYSSRWAGIDPGPWDFYHNVHAWYRLP</sequence>
<evidence type="ECO:0000256" key="1">
    <source>
        <dbReference type="ARBA" id="ARBA00005695"/>
    </source>
</evidence>
<dbReference type="Pfam" id="PF00496">
    <property type="entry name" value="SBP_bac_5"/>
    <property type="match status" value="1"/>
</dbReference>
<comment type="similarity">
    <text evidence="1">Belongs to the bacterial solute-binding protein 5 family.</text>
</comment>
<proteinExistence type="inferred from homology"/>
<gene>
    <name evidence="6" type="ORF">ENQ20_09970</name>
</gene>
<dbReference type="PANTHER" id="PTHR30290:SF9">
    <property type="entry name" value="OLIGOPEPTIDE-BINDING PROTEIN APPA"/>
    <property type="match status" value="1"/>
</dbReference>
<evidence type="ECO:0000256" key="2">
    <source>
        <dbReference type="ARBA" id="ARBA00022448"/>
    </source>
</evidence>
<name>A0A7C1JHV9_9CHLR</name>
<dbReference type="EMBL" id="DSMG01000100">
    <property type="protein sequence ID" value="HDX31801.1"/>
    <property type="molecule type" value="Genomic_DNA"/>
</dbReference>
<dbReference type="GO" id="GO:0043190">
    <property type="term" value="C:ATP-binding cassette (ABC) transporter complex"/>
    <property type="evidence" value="ECO:0007669"/>
    <property type="project" value="InterPro"/>
</dbReference>
<dbReference type="InterPro" id="IPR030678">
    <property type="entry name" value="Peptide/Ni-bd"/>
</dbReference>
<dbReference type="SUPFAM" id="SSF53850">
    <property type="entry name" value="Periplasmic binding protein-like II"/>
    <property type="match status" value="1"/>
</dbReference>
<evidence type="ECO:0000256" key="4">
    <source>
        <dbReference type="SAM" id="SignalP"/>
    </source>
</evidence>
<dbReference type="AlphaFoldDB" id="A0A7C1JHV9"/>
<dbReference type="PROSITE" id="PS51257">
    <property type="entry name" value="PROKAR_LIPOPROTEIN"/>
    <property type="match status" value="1"/>
</dbReference>
<dbReference type="Gene3D" id="3.40.190.10">
    <property type="entry name" value="Periplasmic binding protein-like II"/>
    <property type="match status" value="1"/>
</dbReference>
<feature type="chain" id="PRO_5028369255" description="Solute-binding protein family 5 domain-containing protein" evidence="4">
    <location>
        <begin position="34"/>
        <end position="578"/>
    </location>
</feature>
<evidence type="ECO:0000313" key="6">
    <source>
        <dbReference type="EMBL" id="HDX31801.1"/>
    </source>
</evidence>
<dbReference type="GO" id="GO:0042597">
    <property type="term" value="C:periplasmic space"/>
    <property type="evidence" value="ECO:0007669"/>
    <property type="project" value="UniProtKB-ARBA"/>
</dbReference>
<keyword evidence="2" id="KW-0813">Transport</keyword>
<dbReference type="GO" id="GO:0015833">
    <property type="term" value="P:peptide transport"/>
    <property type="evidence" value="ECO:0007669"/>
    <property type="project" value="TreeGrafter"/>
</dbReference>
<keyword evidence="3 4" id="KW-0732">Signal</keyword>
<dbReference type="InterPro" id="IPR000914">
    <property type="entry name" value="SBP_5_dom"/>
</dbReference>
<accession>A0A7C1JHV9</accession>
<organism evidence="6">
    <name type="scientific">Caldilinea aerophila</name>
    <dbReference type="NCBI Taxonomy" id="133453"/>
    <lineage>
        <taxon>Bacteria</taxon>
        <taxon>Bacillati</taxon>
        <taxon>Chloroflexota</taxon>
        <taxon>Caldilineae</taxon>
        <taxon>Caldilineales</taxon>
        <taxon>Caldilineaceae</taxon>
        <taxon>Caldilinea</taxon>
    </lineage>
</organism>
<dbReference type="PIRSF" id="PIRSF002741">
    <property type="entry name" value="MppA"/>
    <property type="match status" value="1"/>
</dbReference>
<evidence type="ECO:0000256" key="3">
    <source>
        <dbReference type="ARBA" id="ARBA00022729"/>
    </source>
</evidence>
<dbReference type="InterPro" id="IPR039424">
    <property type="entry name" value="SBP_5"/>
</dbReference>
<feature type="domain" description="Solute-binding protein family 5" evidence="5">
    <location>
        <begin position="106"/>
        <end position="481"/>
    </location>
</feature>